<evidence type="ECO:0000259" key="4">
    <source>
        <dbReference type="Pfam" id="PF13511"/>
    </source>
</evidence>
<accession>A0A373FSE7</accession>
<dbReference type="Gene3D" id="3.40.30.10">
    <property type="entry name" value="Glutaredoxin"/>
    <property type="match status" value="1"/>
</dbReference>
<dbReference type="Proteomes" id="UP000261948">
    <property type="component" value="Unassembled WGS sequence"/>
</dbReference>
<dbReference type="InterPro" id="IPR025392">
    <property type="entry name" value="DUF4124"/>
</dbReference>
<feature type="compositionally biased region" description="Low complexity" evidence="1">
    <location>
        <begin position="178"/>
        <end position="191"/>
    </location>
</feature>
<reference evidence="5 6" key="1">
    <citation type="submission" date="2018-08" db="EMBL/GenBank/DDBJ databases">
        <title>Comamonas testosteroni strain SWCO2.</title>
        <authorList>
            <person name="Jiang N."/>
            <person name="Zhang X.Z."/>
        </authorList>
    </citation>
    <scope>NUCLEOTIDE SEQUENCE [LARGE SCALE GENOMIC DNA]</scope>
    <source>
        <strain evidence="5 6">SWCO2</strain>
    </source>
</reference>
<dbReference type="PROSITE" id="PS51354">
    <property type="entry name" value="GLUTAREDOXIN_2"/>
    <property type="match status" value="1"/>
</dbReference>
<dbReference type="CDD" id="cd02976">
    <property type="entry name" value="NrdH"/>
    <property type="match status" value="1"/>
</dbReference>
<dbReference type="PROSITE" id="PS51257">
    <property type="entry name" value="PROKAR_LIPOPROTEIN"/>
    <property type="match status" value="1"/>
</dbReference>
<feature type="domain" description="DUF4124" evidence="4">
    <location>
        <begin position="27"/>
        <end position="74"/>
    </location>
</feature>
<evidence type="ECO:0000256" key="1">
    <source>
        <dbReference type="SAM" id="MobiDB-lite"/>
    </source>
</evidence>
<sequence length="227" mass="23961">MPSRTPTPQRPTQLPWIAALLLACAGLAAPLAQAQGVYRIVGPDGRVTFSDRPQPGSAQPKAEAAQASSSTANTSNAQLPYALRQTADRYPVTLYSSKDCEPCEEARNYLRGRGIPFSERTVETAADLTAFKKLSGQDILPFATIGSQHLKGFAADSWTQYLNAAGYPAQSALPANYRPPAARPLTTPAPAEKAKPAEPAERAAPAPARTTPAPGTPTPNNPAGLRF</sequence>
<feature type="compositionally biased region" description="Low complexity" evidence="1">
    <location>
        <begin position="64"/>
        <end position="78"/>
    </location>
</feature>
<proteinExistence type="predicted"/>
<feature type="region of interest" description="Disordered" evidence="1">
    <location>
        <begin position="178"/>
        <end position="227"/>
    </location>
</feature>
<protein>
    <submittedName>
        <fullName evidence="5">Glutaredoxin family protein</fullName>
    </submittedName>
</protein>
<dbReference type="InterPro" id="IPR036249">
    <property type="entry name" value="Thioredoxin-like_sf"/>
</dbReference>
<evidence type="ECO:0000313" key="5">
    <source>
        <dbReference type="EMBL" id="RGE47093.1"/>
    </source>
</evidence>
<evidence type="ECO:0000256" key="2">
    <source>
        <dbReference type="SAM" id="SignalP"/>
    </source>
</evidence>
<dbReference type="InterPro" id="IPR002109">
    <property type="entry name" value="Glutaredoxin"/>
</dbReference>
<feature type="signal peptide" evidence="2">
    <location>
        <begin position="1"/>
        <end position="34"/>
    </location>
</feature>
<evidence type="ECO:0000259" key="3">
    <source>
        <dbReference type="Pfam" id="PF00462"/>
    </source>
</evidence>
<organism evidence="5 6">
    <name type="scientific">Comamonas testosteroni</name>
    <name type="common">Pseudomonas testosteroni</name>
    <dbReference type="NCBI Taxonomy" id="285"/>
    <lineage>
        <taxon>Bacteria</taxon>
        <taxon>Pseudomonadati</taxon>
        <taxon>Pseudomonadota</taxon>
        <taxon>Betaproteobacteria</taxon>
        <taxon>Burkholderiales</taxon>
        <taxon>Comamonadaceae</taxon>
        <taxon>Comamonas</taxon>
    </lineage>
</organism>
<keyword evidence="6" id="KW-1185">Reference proteome</keyword>
<comment type="caution">
    <text evidence="5">The sequence shown here is derived from an EMBL/GenBank/DDBJ whole genome shotgun (WGS) entry which is preliminary data.</text>
</comment>
<dbReference type="AlphaFoldDB" id="A0A373FSE7"/>
<feature type="chain" id="PRO_5016968745" evidence="2">
    <location>
        <begin position="35"/>
        <end position="227"/>
    </location>
</feature>
<feature type="domain" description="Glutaredoxin" evidence="3">
    <location>
        <begin position="92"/>
        <end position="149"/>
    </location>
</feature>
<name>A0A373FSE7_COMTE</name>
<dbReference type="Pfam" id="PF13511">
    <property type="entry name" value="DUF4124"/>
    <property type="match status" value="1"/>
</dbReference>
<feature type="region of interest" description="Disordered" evidence="1">
    <location>
        <begin position="48"/>
        <end position="80"/>
    </location>
</feature>
<keyword evidence="2" id="KW-0732">Signal</keyword>
<gene>
    <name evidence="5" type="ORF">DZC30_01490</name>
</gene>
<feature type="compositionally biased region" description="Low complexity" evidence="1">
    <location>
        <begin position="202"/>
        <end position="213"/>
    </location>
</feature>
<evidence type="ECO:0000313" key="6">
    <source>
        <dbReference type="Proteomes" id="UP000261948"/>
    </source>
</evidence>
<dbReference type="SUPFAM" id="SSF52833">
    <property type="entry name" value="Thioredoxin-like"/>
    <property type="match status" value="1"/>
</dbReference>
<dbReference type="EMBL" id="QURR01000001">
    <property type="protein sequence ID" value="RGE47093.1"/>
    <property type="molecule type" value="Genomic_DNA"/>
</dbReference>
<dbReference type="OrthoDB" id="8794394at2"/>
<feature type="compositionally biased region" description="Basic and acidic residues" evidence="1">
    <location>
        <begin position="192"/>
        <end position="201"/>
    </location>
</feature>
<dbReference type="Pfam" id="PF00462">
    <property type="entry name" value="Glutaredoxin"/>
    <property type="match status" value="1"/>
</dbReference>